<keyword evidence="3" id="KW-1185">Reference proteome</keyword>
<feature type="compositionally biased region" description="Low complexity" evidence="1">
    <location>
        <begin position="110"/>
        <end position="122"/>
    </location>
</feature>
<accession>A0A517XL96</accession>
<dbReference type="RefSeq" id="WP_145233376.1">
    <property type="nucleotide sequence ID" value="NZ_CP036273.1"/>
</dbReference>
<sequence>MRRFDAGRWPVLLVVALVGCGGGKPTGTVAGTVSYNGGPVHSGSLNLISTSGAAALAKIGDGGAFKVDGELPAGDYTAYVTPPVPEPLPPGTKAAAPKKFEVPAKYQAPTTSGTTVTVQSGSNDLKVDFR</sequence>
<protein>
    <recommendedName>
        <fullName evidence="4">Carboxypeptidase regulatory-like domain-containing protein</fullName>
    </recommendedName>
</protein>
<organism evidence="2 3">
    <name type="scientific">Urbifossiella limnaea</name>
    <dbReference type="NCBI Taxonomy" id="2528023"/>
    <lineage>
        <taxon>Bacteria</taxon>
        <taxon>Pseudomonadati</taxon>
        <taxon>Planctomycetota</taxon>
        <taxon>Planctomycetia</taxon>
        <taxon>Gemmatales</taxon>
        <taxon>Gemmataceae</taxon>
        <taxon>Urbifossiella</taxon>
    </lineage>
</organism>
<dbReference type="KEGG" id="uli:ETAA1_01190"/>
<evidence type="ECO:0000313" key="2">
    <source>
        <dbReference type="EMBL" id="QDU18236.1"/>
    </source>
</evidence>
<dbReference type="PROSITE" id="PS51257">
    <property type="entry name" value="PROKAR_LIPOPROTEIN"/>
    <property type="match status" value="1"/>
</dbReference>
<reference evidence="2 3" key="1">
    <citation type="submission" date="2019-02" db="EMBL/GenBank/DDBJ databases">
        <title>Deep-cultivation of Planctomycetes and their phenomic and genomic characterization uncovers novel biology.</title>
        <authorList>
            <person name="Wiegand S."/>
            <person name="Jogler M."/>
            <person name="Boedeker C."/>
            <person name="Pinto D."/>
            <person name="Vollmers J."/>
            <person name="Rivas-Marin E."/>
            <person name="Kohn T."/>
            <person name="Peeters S.H."/>
            <person name="Heuer A."/>
            <person name="Rast P."/>
            <person name="Oberbeckmann S."/>
            <person name="Bunk B."/>
            <person name="Jeske O."/>
            <person name="Meyerdierks A."/>
            <person name="Storesund J.E."/>
            <person name="Kallscheuer N."/>
            <person name="Luecker S."/>
            <person name="Lage O.M."/>
            <person name="Pohl T."/>
            <person name="Merkel B.J."/>
            <person name="Hornburger P."/>
            <person name="Mueller R.-W."/>
            <person name="Bruemmer F."/>
            <person name="Labrenz M."/>
            <person name="Spormann A.M."/>
            <person name="Op den Camp H."/>
            <person name="Overmann J."/>
            <person name="Amann R."/>
            <person name="Jetten M.S.M."/>
            <person name="Mascher T."/>
            <person name="Medema M.H."/>
            <person name="Devos D.P."/>
            <person name="Kaster A.-K."/>
            <person name="Ovreas L."/>
            <person name="Rohde M."/>
            <person name="Galperin M.Y."/>
            <person name="Jogler C."/>
        </authorList>
    </citation>
    <scope>NUCLEOTIDE SEQUENCE [LARGE SCALE GENOMIC DNA]</scope>
    <source>
        <strain evidence="2 3">ETA_A1</strain>
    </source>
</reference>
<name>A0A517XL96_9BACT</name>
<dbReference type="OrthoDB" id="286784at2"/>
<feature type="region of interest" description="Disordered" evidence="1">
    <location>
        <begin position="110"/>
        <end position="130"/>
    </location>
</feature>
<gene>
    <name evidence="2" type="ORF">ETAA1_01190</name>
</gene>
<dbReference type="EMBL" id="CP036273">
    <property type="protein sequence ID" value="QDU18236.1"/>
    <property type="molecule type" value="Genomic_DNA"/>
</dbReference>
<evidence type="ECO:0000256" key="1">
    <source>
        <dbReference type="SAM" id="MobiDB-lite"/>
    </source>
</evidence>
<evidence type="ECO:0000313" key="3">
    <source>
        <dbReference type="Proteomes" id="UP000319576"/>
    </source>
</evidence>
<dbReference type="AlphaFoldDB" id="A0A517XL96"/>
<evidence type="ECO:0008006" key="4">
    <source>
        <dbReference type="Google" id="ProtNLM"/>
    </source>
</evidence>
<dbReference type="Proteomes" id="UP000319576">
    <property type="component" value="Chromosome"/>
</dbReference>
<proteinExistence type="predicted"/>